<name>A0A2T0S2Z6_9BACT</name>
<dbReference type="AlphaFoldDB" id="A0A2T0S2Z6"/>
<dbReference type="Gene3D" id="2.40.50.1020">
    <property type="entry name" value="LytTr DNA-binding domain"/>
    <property type="match status" value="1"/>
</dbReference>
<dbReference type="InterPro" id="IPR007492">
    <property type="entry name" value="LytTR_DNA-bd_dom"/>
</dbReference>
<evidence type="ECO:0000313" key="2">
    <source>
        <dbReference type="EMBL" id="PRY27791.1"/>
    </source>
</evidence>
<protein>
    <submittedName>
        <fullName evidence="2">LytTr DNA-binding domain-containing protein</fullName>
    </submittedName>
</protein>
<dbReference type="OrthoDB" id="1374288at2"/>
<reference evidence="2 3" key="1">
    <citation type="submission" date="2018-03" db="EMBL/GenBank/DDBJ databases">
        <title>Genomic Encyclopedia of Archaeal and Bacterial Type Strains, Phase II (KMG-II): from individual species to whole genera.</title>
        <authorList>
            <person name="Goeker M."/>
        </authorList>
    </citation>
    <scope>NUCLEOTIDE SEQUENCE [LARGE SCALE GENOMIC DNA]</scope>
    <source>
        <strain evidence="2 3">DSM 28354</strain>
    </source>
</reference>
<sequence>MTFLTEGAFSDTPTVRTIELVRGQIVPVPSITRLEAYGNYTWIYQLDKPPFLSSKTLKHYEQLLNEFVRVHKAHLLNPNYIQILDCHLDNSVQKGSRVAMTTGEFIPWSRKRLYKHRRANFAKSI</sequence>
<evidence type="ECO:0000313" key="3">
    <source>
        <dbReference type="Proteomes" id="UP000238375"/>
    </source>
</evidence>
<dbReference type="GO" id="GO:0003677">
    <property type="term" value="F:DNA binding"/>
    <property type="evidence" value="ECO:0007669"/>
    <property type="project" value="UniProtKB-KW"/>
</dbReference>
<dbReference type="Pfam" id="PF04397">
    <property type="entry name" value="LytTR"/>
    <property type="match status" value="1"/>
</dbReference>
<keyword evidence="2" id="KW-0238">DNA-binding</keyword>
<feature type="domain" description="HTH LytTR-type" evidence="1">
    <location>
        <begin position="23"/>
        <end position="118"/>
    </location>
</feature>
<gene>
    <name evidence="2" type="ORF">CLV58_1319</name>
</gene>
<dbReference type="RefSeq" id="WP_106140408.1">
    <property type="nucleotide sequence ID" value="NZ_PVTE01000031.1"/>
</dbReference>
<dbReference type="EMBL" id="PVTE01000031">
    <property type="protein sequence ID" value="PRY27791.1"/>
    <property type="molecule type" value="Genomic_DNA"/>
</dbReference>
<organism evidence="2 3">
    <name type="scientific">Spirosoma oryzae</name>
    <dbReference type="NCBI Taxonomy" id="1469603"/>
    <lineage>
        <taxon>Bacteria</taxon>
        <taxon>Pseudomonadati</taxon>
        <taxon>Bacteroidota</taxon>
        <taxon>Cytophagia</taxon>
        <taxon>Cytophagales</taxon>
        <taxon>Cytophagaceae</taxon>
        <taxon>Spirosoma</taxon>
    </lineage>
</organism>
<evidence type="ECO:0000259" key="1">
    <source>
        <dbReference type="SMART" id="SM00850"/>
    </source>
</evidence>
<proteinExistence type="predicted"/>
<comment type="caution">
    <text evidence="2">The sequence shown here is derived from an EMBL/GenBank/DDBJ whole genome shotgun (WGS) entry which is preliminary data.</text>
</comment>
<keyword evidence="3" id="KW-1185">Reference proteome</keyword>
<accession>A0A2T0S2Z6</accession>
<dbReference type="Proteomes" id="UP000238375">
    <property type="component" value="Unassembled WGS sequence"/>
</dbReference>
<dbReference type="SMART" id="SM00850">
    <property type="entry name" value="LytTR"/>
    <property type="match status" value="1"/>
</dbReference>